<dbReference type="PANTHER" id="PTHR37953:SF1">
    <property type="entry name" value="UPF0127 PROTEIN MJ1496"/>
    <property type="match status" value="1"/>
</dbReference>
<dbReference type="RefSeq" id="WP_166936896.1">
    <property type="nucleotide sequence ID" value="NZ_BAAADD010000008.1"/>
</dbReference>
<feature type="chain" id="PRO_5045120100" evidence="1">
    <location>
        <begin position="21"/>
        <end position="154"/>
    </location>
</feature>
<evidence type="ECO:0000256" key="1">
    <source>
        <dbReference type="SAM" id="SignalP"/>
    </source>
</evidence>
<feature type="signal peptide" evidence="1">
    <location>
        <begin position="1"/>
        <end position="20"/>
    </location>
</feature>
<organism evidence="2 3">
    <name type="scientific">Rhizomicrobium electricum</name>
    <dbReference type="NCBI Taxonomy" id="480070"/>
    <lineage>
        <taxon>Bacteria</taxon>
        <taxon>Pseudomonadati</taxon>
        <taxon>Pseudomonadota</taxon>
        <taxon>Alphaproteobacteria</taxon>
        <taxon>Micropepsales</taxon>
        <taxon>Micropepsaceae</taxon>
        <taxon>Rhizomicrobium</taxon>
    </lineage>
</organism>
<dbReference type="Proteomes" id="UP001499951">
    <property type="component" value="Unassembled WGS sequence"/>
</dbReference>
<name>A0ABP3PZ89_9PROT</name>
<dbReference type="Pfam" id="PF02643">
    <property type="entry name" value="DUF192"/>
    <property type="match status" value="1"/>
</dbReference>
<dbReference type="InterPro" id="IPR003795">
    <property type="entry name" value="DUF192"/>
</dbReference>
<reference evidence="3" key="1">
    <citation type="journal article" date="2019" name="Int. J. Syst. Evol. Microbiol.">
        <title>The Global Catalogue of Microorganisms (GCM) 10K type strain sequencing project: providing services to taxonomists for standard genome sequencing and annotation.</title>
        <authorList>
            <consortium name="The Broad Institute Genomics Platform"/>
            <consortium name="The Broad Institute Genome Sequencing Center for Infectious Disease"/>
            <person name="Wu L."/>
            <person name="Ma J."/>
        </authorList>
    </citation>
    <scope>NUCLEOTIDE SEQUENCE [LARGE SCALE GENOMIC DNA]</scope>
    <source>
        <strain evidence="3">JCM 15089</strain>
    </source>
</reference>
<dbReference type="InterPro" id="IPR038695">
    <property type="entry name" value="Saro_0823-like_sf"/>
</dbReference>
<sequence length="154" mass="16704">MRRLLVALAALVFLSGCSPAEQPQTGLPKIPIEVDTPKGPVKFTVDLANTDESRRVGLMFRKTMGEDEGMLFDFRKEQYASFWMKNTVLPLDMLFIKADGTISTIAENAVPYSEVPVPSSEPVQAVLEINGGRARALGIEAGAKVHAKIFGNGP</sequence>
<comment type="caution">
    <text evidence="2">The sequence shown here is derived from an EMBL/GenBank/DDBJ whole genome shotgun (WGS) entry which is preliminary data.</text>
</comment>
<dbReference type="EMBL" id="BAAADD010000008">
    <property type="protein sequence ID" value="GAA0579341.1"/>
    <property type="molecule type" value="Genomic_DNA"/>
</dbReference>
<gene>
    <name evidence="2" type="ORF">GCM10008942_30290</name>
</gene>
<keyword evidence="1" id="KW-0732">Signal</keyword>
<evidence type="ECO:0000313" key="2">
    <source>
        <dbReference type="EMBL" id="GAA0579341.1"/>
    </source>
</evidence>
<proteinExistence type="predicted"/>
<dbReference type="PANTHER" id="PTHR37953">
    <property type="entry name" value="UPF0127 PROTEIN MJ1496"/>
    <property type="match status" value="1"/>
</dbReference>
<accession>A0ABP3PZ89</accession>
<keyword evidence="3" id="KW-1185">Reference proteome</keyword>
<evidence type="ECO:0000313" key="3">
    <source>
        <dbReference type="Proteomes" id="UP001499951"/>
    </source>
</evidence>
<protein>
    <submittedName>
        <fullName evidence="2">DUF192 domain-containing protein</fullName>
    </submittedName>
</protein>
<dbReference type="PROSITE" id="PS51257">
    <property type="entry name" value="PROKAR_LIPOPROTEIN"/>
    <property type="match status" value="1"/>
</dbReference>
<dbReference type="Gene3D" id="2.60.120.1140">
    <property type="entry name" value="Protein of unknown function DUF192"/>
    <property type="match status" value="1"/>
</dbReference>